<feature type="compositionally biased region" description="Low complexity" evidence="1">
    <location>
        <begin position="613"/>
        <end position="635"/>
    </location>
</feature>
<feature type="compositionally biased region" description="Basic residues" evidence="1">
    <location>
        <begin position="156"/>
        <end position="165"/>
    </location>
</feature>
<feature type="region of interest" description="Disordered" evidence="1">
    <location>
        <begin position="114"/>
        <end position="169"/>
    </location>
</feature>
<evidence type="ECO:0000256" key="1">
    <source>
        <dbReference type="SAM" id="MobiDB-lite"/>
    </source>
</evidence>
<dbReference type="EMBL" id="CACVBS010000046">
    <property type="protein sequence ID" value="CAA7265036.1"/>
    <property type="molecule type" value="Genomic_DNA"/>
</dbReference>
<comment type="caution">
    <text evidence="2">The sequence shown here is derived from an EMBL/GenBank/DDBJ whole genome shotgun (WGS) entry which is preliminary data.</text>
</comment>
<feature type="region of interest" description="Disordered" evidence="1">
    <location>
        <begin position="1"/>
        <end position="71"/>
    </location>
</feature>
<name>A0A8S0WTA2_CYCAE</name>
<accession>A0A8S0WTA2</accession>
<keyword evidence="3" id="KW-1185">Reference proteome</keyword>
<feature type="compositionally biased region" description="Polar residues" evidence="1">
    <location>
        <begin position="345"/>
        <end position="362"/>
    </location>
</feature>
<evidence type="ECO:0000313" key="3">
    <source>
        <dbReference type="Proteomes" id="UP000467700"/>
    </source>
</evidence>
<dbReference type="OrthoDB" id="3059771at2759"/>
<feature type="compositionally biased region" description="Low complexity" evidence="1">
    <location>
        <begin position="379"/>
        <end position="388"/>
    </location>
</feature>
<reference evidence="2 3" key="1">
    <citation type="submission" date="2020-01" db="EMBL/GenBank/DDBJ databases">
        <authorList>
            <person name="Gupta K D."/>
        </authorList>
    </citation>
    <scope>NUCLEOTIDE SEQUENCE [LARGE SCALE GENOMIC DNA]</scope>
</reference>
<feature type="region of interest" description="Disordered" evidence="1">
    <location>
        <begin position="231"/>
        <end position="263"/>
    </location>
</feature>
<dbReference type="Proteomes" id="UP000467700">
    <property type="component" value="Unassembled WGS sequence"/>
</dbReference>
<feature type="region of interest" description="Disordered" evidence="1">
    <location>
        <begin position="343"/>
        <end position="402"/>
    </location>
</feature>
<protein>
    <submittedName>
        <fullName evidence="2">Uncharacterized protein</fullName>
    </submittedName>
</protein>
<evidence type="ECO:0000313" key="2">
    <source>
        <dbReference type="EMBL" id="CAA7265036.1"/>
    </source>
</evidence>
<sequence>MASENGSEVYLTRAVGHGSLPRYRREGAATSAPPSSPRPGLSLPAKPTSGLRRKRSTDSAFSTNENDHETKRVLRQRTALFSSYETAHNRLPTKAKHTTYVDCTQAVNPIPATPSAGAISASRQKQENKSTHPLKPSFSANVSGLPRPCTKVNVKGPRKSGRRGSSRPAAFKGDRFAVLDIVTAPAILNVGHGGLASRIVTHTNAAPTSTLSNNLSIDVLDELLVWDMESLPSIPSPPDSPERGPSTATGADIIPESNNNSSTATVISGQNVSSIPLPPPLQAAPPFSTPIDDDALAELESDIPFPRLRTNVVIENMGVKKARGATGPKGRITASSILNRHVVYPSTNTAPSSTTRSSSQPLHPSRIPIPVSAAHTSASLSPSPCTQSPTPPNDLPPPLPLRTLCQNTPHPLEDDILSRTSYLRTSSLAPTLPSGRRYATMASTSDSLGTTHLGASDCELAILFPHTSHFEVWDMDDHECLFFSALLYISPKGSLAWTGQPLSTPDVSLIDIRCDDHPISPRTASYNRDGEYSTTFLGGKTGTTKDDLIEDTAYRLMTKSPEGITVEGRWIRAYARPGVEGVSISTGRSASSHGTGGGGAGGVGGGLRSPRQSTSPSSSPSSSPPTSTFSFPGTSSGIVSSGTRASAAGLSSSSRTASTPTFSAYNFLYARAQGWYLRIWIPIPTRLFAKRETRVFRIHARVWMMGDEERVLALDRYDDEEAGVLGRQQHDARPLDASTAMTVSHLRSEREMGVW</sequence>
<gene>
    <name evidence="2" type="ORF">AAE3_LOCUS7191</name>
</gene>
<organism evidence="2 3">
    <name type="scientific">Cyclocybe aegerita</name>
    <name type="common">Black poplar mushroom</name>
    <name type="synonym">Agrocybe aegerita</name>
    <dbReference type="NCBI Taxonomy" id="1973307"/>
    <lineage>
        <taxon>Eukaryota</taxon>
        <taxon>Fungi</taxon>
        <taxon>Dikarya</taxon>
        <taxon>Basidiomycota</taxon>
        <taxon>Agaricomycotina</taxon>
        <taxon>Agaricomycetes</taxon>
        <taxon>Agaricomycetidae</taxon>
        <taxon>Agaricales</taxon>
        <taxon>Agaricineae</taxon>
        <taxon>Bolbitiaceae</taxon>
        <taxon>Cyclocybe</taxon>
    </lineage>
</organism>
<feature type="compositionally biased region" description="Gly residues" evidence="1">
    <location>
        <begin position="594"/>
        <end position="607"/>
    </location>
</feature>
<feature type="compositionally biased region" description="Pro residues" evidence="1">
    <location>
        <begin position="389"/>
        <end position="400"/>
    </location>
</feature>
<dbReference type="AlphaFoldDB" id="A0A8S0WTA2"/>
<feature type="region of interest" description="Disordered" evidence="1">
    <location>
        <begin position="582"/>
        <end position="635"/>
    </location>
</feature>
<proteinExistence type="predicted"/>
<feature type="compositionally biased region" description="Low complexity" evidence="1">
    <location>
        <begin position="28"/>
        <end position="45"/>
    </location>
</feature>